<protein>
    <submittedName>
        <fullName evidence="2">Energy-converting hydrogenase A subunit K</fullName>
    </submittedName>
</protein>
<feature type="transmembrane region" description="Helical" evidence="1">
    <location>
        <begin position="32"/>
        <end position="50"/>
    </location>
</feature>
<accession>A0A7J9P9V1</accession>
<feature type="transmembrane region" description="Helical" evidence="1">
    <location>
        <begin position="7"/>
        <end position="26"/>
    </location>
</feature>
<gene>
    <name evidence="2" type="ORF">HNP91_000271</name>
</gene>
<organism evidence="2 3">
    <name type="scientific">Methanococcus maripaludis</name>
    <name type="common">Methanococcus deltae</name>
    <dbReference type="NCBI Taxonomy" id="39152"/>
    <lineage>
        <taxon>Archaea</taxon>
        <taxon>Methanobacteriati</taxon>
        <taxon>Methanobacteriota</taxon>
        <taxon>Methanomada group</taxon>
        <taxon>Methanococci</taxon>
        <taxon>Methanococcales</taxon>
        <taxon>Methanococcaceae</taxon>
        <taxon>Methanococcus</taxon>
    </lineage>
</organism>
<evidence type="ECO:0000313" key="2">
    <source>
        <dbReference type="EMBL" id="MBA2859476.1"/>
    </source>
</evidence>
<comment type="caution">
    <text evidence="2">The sequence shown here is derived from an EMBL/GenBank/DDBJ whole genome shotgun (WGS) entry which is preliminary data.</text>
</comment>
<dbReference type="AlphaFoldDB" id="A0A7J9P9V1"/>
<dbReference type="Proteomes" id="UP000568063">
    <property type="component" value="Unassembled WGS sequence"/>
</dbReference>
<keyword evidence="1" id="KW-0812">Transmembrane</keyword>
<reference evidence="2 3" key="1">
    <citation type="submission" date="2020-07" db="EMBL/GenBank/DDBJ databases">
        <title>Genomic Encyclopedia of Type Strains, Phase IV (KMG-V): Genome sequencing to study the core and pangenomes of soil and plant-associated prokaryotes.</title>
        <authorList>
            <person name="Whitman W."/>
        </authorList>
    </citation>
    <scope>NUCLEOTIDE SEQUENCE [LARGE SCALE GENOMIC DNA]</scope>
    <source>
        <strain evidence="2 3">C9</strain>
    </source>
</reference>
<dbReference type="RefSeq" id="WP_181521290.1">
    <property type="nucleotide sequence ID" value="NZ_JACDUM010000001.1"/>
</dbReference>
<keyword evidence="1" id="KW-0472">Membrane</keyword>
<sequence>MKQYIQLLSIAGFVVLGMIVLINMLQYPITPILGLFAVLLVGILALLIQNKKITHLIETTEHLMMLAVLIAFIYLGYFAFIAG</sequence>
<evidence type="ECO:0000313" key="3">
    <source>
        <dbReference type="Proteomes" id="UP000568063"/>
    </source>
</evidence>
<feature type="transmembrane region" description="Helical" evidence="1">
    <location>
        <begin position="62"/>
        <end position="82"/>
    </location>
</feature>
<evidence type="ECO:0000256" key="1">
    <source>
        <dbReference type="SAM" id="Phobius"/>
    </source>
</evidence>
<dbReference type="EMBL" id="JACDUM010000001">
    <property type="protein sequence ID" value="MBA2859476.1"/>
    <property type="molecule type" value="Genomic_DNA"/>
</dbReference>
<proteinExistence type="predicted"/>
<keyword evidence="1" id="KW-1133">Transmembrane helix</keyword>
<name>A0A7J9P9V1_METMI</name>